<dbReference type="SMART" id="SM00343">
    <property type="entry name" value="ZnF_C2HC"/>
    <property type="match status" value="10"/>
</dbReference>
<dbReference type="InterPro" id="IPR036875">
    <property type="entry name" value="Znf_CCHC_sf"/>
</dbReference>
<dbReference type="Pfam" id="PF00098">
    <property type="entry name" value="zf-CCHC"/>
    <property type="match status" value="6"/>
</dbReference>
<evidence type="ECO:0000256" key="1">
    <source>
        <dbReference type="PROSITE-ProRule" id="PRU00047"/>
    </source>
</evidence>
<dbReference type="GeneID" id="111441232"/>
<dbReference type="PANTHER" id="PTHR46978:SF1">
    <property type="entry name" value="ZINC KNUCKLE (CCHC-TYPE) FAMILY PROTEIN"/>
    <property type="match status" value="1"/>
</dbReference>
<feature type="domain" description="CCHC-type" evidence="3">
    <location>
        <begin position="453"/>
        <end position="468"/>
    </location>
</feature>
<sequence length="678" mass="74225">MGRRGKQKKFKFEEDEDELKERASKTTVVVSSDDEEANEDLSLKIVEKALRLRSGKLVRFPDHNQVGNREQSGNGGVDGVGVVEVSSSPLGDADTGAGTSGTSVDVIAAASEARELGSKKSAKKRKRKVKKLETEEPPVVVTEGEKIETIPLIDQVDSEEPKITEIETTPLIDQVDSEAPNITDTTNNNVFRKLLRGPRYFDPPDSWGACYNCGEEGHNAVSCTSAKRKKPCFVCGSLEHNARSCFKARDCYICNKVGHRAKDCPEKHLKVSSSSKICLKCGDPGHDMFSCQSSYPDDDLKNIQCYICKELGHLCCVNSTSDTSIDISCYKCGQAGHTGLACSRLRGEASAAVSASSCYRCGEEGHFARECTSSAKLAQGGKKNREEASGAASPSPCYRCGEEGHFARECTSSAKVDKKAGPFVRECTISAKRAQGGKKNREDASGAASPNPCYRCGEDGHFSRECPSFTKGSKRNIEVASGAESTNSCYRCGGEGHFARECTSSTKGGKRNRELSNHKSRSKTEETYHMGSKSAPHNLAKAHSKKKKINYDEKYTNLPRKSGQKGRWMMEDPGPRNFFNGTSMNNNWNSPVTPSRWDHGYYTEYPGHYASPQFSGRYASPPRSSGYYASPQSLTRERTLHPGTPMSFQSSIAPQNGFSASRFGGFSNEGRRKSYGWW</sequence>
<organism evidence="4 6">
    <name type="scientific">Cucurbita moschata</name>
    <name type="common">Winter crookneck squash</name>
    <name type="synonym">Cucurbita pepo var. moschata</name>
    <dbReference type="NCBI Taxonomy" id="3662"/>
    <lineage>
        <taxon>Eukaryota</taxon>
        <taxon>Viridiplantae</taxon>
        <taxon>Streptophyta</taxon>
        <taxon>Embryophyta</taxon>
        <taxon>Tracheophyta</taxon>
        <taxon>Spermatophyta</taxon>
        <taxon>Magnoliopsida</taxon>
        <taxon>eudicotyledons</taxon>
        <taxon>Gunneridae</taxon>
        <taxon>Pentapetalae</taxon>
        <taxon>rosids</taxon>
        <taxon>fabids</taxon>
        <taxon>Cucurbitales</taxon>
        <taxon>Cucurbitaceae</taxon>
        <taxon>Cucurbiteae</taxon>
        <taxon>Cucurbita</taxon>
    </lineage>
</organism>
<feature type="region of interest" description="Disordered" evidence="2">
    <location>
        <begin position="501"/>
        <end position="552"/>
    </location>
</feature>
<dbReference type="PANTHER" id="PTHR46978">
    <property type="entry name" value="ZINC KNUCKLE (CCHC-TYPE) FAMILY PROTEIN"/>
    <property type="match status" value="1"/>
</dbReference>
<dbReference type="InterPro" id="IPR001878">
    <property type="entry name" value="Znf_CCHC"/>
</dbReference>
<dbReference type="SUPFAM" id="SSF57756">
    <property type="entry name" value="Retrovirus zinc finger-like domains"/>
    <property type="match status" value="5"/>
</dbReference>
<dbReference type="AlphaFoldDB" id="A0A6J1F6E2"/>
<keyword evidence="1" id="KW-0479">Metal-binding</keyword>
<dbReference type="Pfam" id="PF13917">
    <property type="entry name" value="zf-CCHC_3"/>
    <property type="match status" value="1"/>
</dbReference>
<protein>
    <submittedName>
        <fullName evidence="5 6">Uncharacterized protein LOC111441232 isoform X1</fullName>
    </submittedName>
</protein>
<dbReference type="GO" id="GO:0008270">
    <property type="term" value="F:zinc ion binding"/>
    <property type="evidence" value="ECO:0007669"/>
    <property type="project" value="UniProtKB-KW"/>
</dbReference>
<dbReference type="RefSeq" id="XP_022933987.1">
    <property type="nucleotide sequence ID" value="XM_023078219.1"/>
</dbReference>
<dbReference type="PROSITE" id="PS50158">
    <property type="entry name" value="ZF_CCHC"/>
    <property type="match status" value="7"/>
</dbReference>
<feature type="domain" description="CCHC-type" evidence="3">
    <location>
        <begin position="210"/>
        <end position="225"/>
    </location>
</feature>
<feature type="region of interest" description="Disordered" evidence="2">
    <location>
        <begin position="1"/>
        <end position="34"/>
    </location>
</feature>
<keyword evidence="1" id="KW-0862">Zinc</keyword>
<dbReference type="KEGG" id="cmos:111441232"/>
<reference evidence="5 6" key="1">
    <citation type="submission" date="2025-04" db="UniProtKB">
        <authorList>
            <consortium name="RefSeq"/>
        </authorList>
    </citation>
    <scope>IDENTIFICATION</scope>
    <source>
        <tissue evidence="5 6">Young leaves</tissue>
    </source>
</reference>
<dbReference type="Proteomes" id="UP000504609">
    <property type="component" value="Unplaced"/>
</dbReference>
<evidence type="ECO:0000256" key="2">
    <source>
        <dbReference type="SAM" id="MobiDB-lite"/>
    </source>
</evidence>
<feature type="domain" description="CCHC-type" evidence="3">
    <location>
        <begin position="397"/>
        <end position="412"/>
    </location>
</feature>
<feature type="domain" description="CCHC-type" evidence="3">
    <location>
        <begin position="329"/>
        <end position="342"/>
    </location>
</feature>
<dbReference type="GO" id="GO:0003676">
    <property type="term" value="F:nucleic acid binding"/>
    <property type="evidence" value="ECO:0007669"/>
    <property type="project" value="InterPro"/>
</dbReference>
<feature type="domain" description="CCHC-type" evidence="3">
    <location>
        <begin position="251"/>
        <end position="266"/>
    </location>
</feature>
<dbReference type="Gene3D" id="4.10.60.10">
    <property type="entry name" value="Zinc finger, CCHC-type"/>
    <property type="match status" value="7"/>
</dbReference>
<feature type="region of interest" description="Disordered" evidence="2">
    <location>
        <begin position="62"/>
        <end position="99"/>
    </location>
</feature>
<evidence type="ECO:0000313" key="6">
    <source>
        <dbReference type="RefSeq" id="XP_022933988.1"/>
    </source>
</evidence>
<dbReference type="RefSeq" id="XP_022933988.1">
    <property type="nucleotide sequence ID" value="XM_023078220.1"/>
</dbReference>
<feature type="compositionally biased region" description="Low complexity" evidence="2">
    <location>
        <begin position="80"/>
        <end position="99"/>
    </location>
</feature>
<evidence type="ECO:0000259" key="3">
    <source>
        <dbReference type="PROSITE" id="PS50158"/>
    </source>
</evidence>
<evidence type="ECO:0000313" key="5">
    <source>
        <dbReference type="RefSeq" id="XP_022933987.1"/>
    </source>
</evidence>
<feature type="domain" description="CCHC-type" evidence="3">
    <location>
        <begin position="489"/>
        <end position="504"/>
    </location>
</feature>
<gene>
    <name evidence="5 6" type="primary">LOC111441232</name>
</gene>
<keyword evidence="4" id="KW-1185">Reference proteome</keyword>
<evidence type="ECO:0000313" key="4">
    <source>
        <dbReference type="Proteomes" id="UP000504609"/>
    </source>
</evidence>
<feature type="domain" description="CCHC-type" evidence="3">
    <location>
        <begin position="358"/>
        <end position="373"/>
    </location>
</feature>
<feature type="compositionally biased region" description="Basic and acidic residues" evidence="2">
    <location>
        <begin position="511"/>
        <end position="528"/>
    </location>
</feature>
<name>A0A6J1F6E2_CUCMO</name>
<keyword evidence="1" id="KW-0863">Zinc-finger</keyword>
<proteinExistence type="predicted"/>
<accession>A0A6J1F6E2</accession>